<feature type="compositionally biased region" description="Basic and acidic residues" evidence="1">
    <location>
        <begin position="70"/>
        <end position="81"/>
    </location>
</feature>
<dbReference type="KEGG" id="pxu:106118898"/>
<feature type="compositionally biased region" description="Basic residues" evidence="1">
    <location>
        <begin position="52"/>
        <end position="69"/>
    </location>
</feature>
<dbReference type="RefSeq" id="XP_013169115.1">
    <property type="nucleotide sequence ID" value="XM_013313661.1"/>
</dbReference>
<feature type="region of interest" description="Disordered" evidence="1">
    <location>
        <begin position="127"/>
        <end position="152"/>
    </location>
</feature>
<sequence length="152" mass="17522">MFHVQLGRVPVGVMLPPRYATLPLPAPYAGPPAHPTHRPPPNTLYYPLHEARARRRRSAVGGRERRRAARERDSLTRSLERIHRKRRADRDRPSDADLKRTYTGLDRAYAEQFIAVCDESRHAAERLDSLASTNTSDTAHERDTHRDPHRDH</sequence>
<dbReference type="AlphaFoldDB" id="A0AAJ7EAB1"/>
<accession>A0AAJ7EAB1</accession>
<dbReference type="Proteomes" id="UP000694872">
    <property type="component" value="Unplaced"/>
</dbReference>
<evidence type="ECO:0000313" key="2">
    <source>
        <dbReference type="RefSeq" id="XP_013169115.1"/>
    </source>
</evidence>
<proteinExistence type="predicted"/>
<organism evidence="2">
    <name type="scientific">Papilio xuthus</name>
    <name type="common">Asian swallowtail butterfly</name>
    <dbReference type="NCBI Taxonomy" id="66420"/>
    <lineage>
        <taxon>Eukaryota</taxon>
        <taxon>Metazoa</taxon>
        <taxon>Ecdysozoa</taxon>
        <taxon>Arthropoda</taxon>
        <taxon>Hexapoda</taxon>
        <taxon>Insecta</taxon>
        <taxon>Pterygota</taxon>
        <taxon>Neoptera</taxon>
        <taxon>Endopterygota</taxon>
        <taxon>Lepidoptera</taxon>
        <taxon>Glossata</taxon>
        <taxon>Ditrysia</taxon>
        <taxon>Papilionoidea</taxon>
        <taxon>Papilionidae</taxon>
        <taxon>Papilioninae</taxon>
        <taxon>Papilio</taxon>
    </lineage>
</organism>
<dbReference type="GeneID" id="106118898"/>
<reference evidence="2" key="1">
    <citation type="submission" date="2025-08" db="UniProtKB">
        <authorList>
            <consortium name="RefSeq"/>
        </authorList>
    </citation>
    <scope>IDENTIFICATION</scope>
</reference>
<feature type="compositionally biased region" description="Basic and acidic residues" evidence="1">
    <location>
        <begin position="88"/>
        <end position="100"/>
    </location>
</feature>
<protein>
    <submittedName>
        <fullName evidence="2">Uncharacterized protein LOC106118898 isoform X1</fullName>
    </submittedName>
</protein>
<feature type="compositionally biased region" description="Pro residues" evidence="1">
    <location>
        <begin position="30"/>
        <end position="42"/>
    </location>
</feature>
<name>A0AAJ7EAB1_PAPXU</name>
<gene>
    <name evidence="2" type="primary">LOC106118898</name>
</gene>
<evidence type="ECO:0000256" key="1">
    <source>
        <dbReference type="SAM" id="MobiDB-lite"/>
    </source>
</evidence>
<feature type="region of interest" description="Disordered" evidence="1">
    <location>
        <begin position="30"/>
        <end position="103"/>
    </location>
</feature>
<feature type="compositionally biased region" description="Basic and acidic residues" evidence="1">
    <location>
        <begin position="138"/>
        <end position="152"/>
    </location>
</feature>